<dbReference type="PANTHER" id="PTHR43317">
    <property type="entry name" value="THERMOSPERMINE SYNTHASE ACAULIS5"/>
    <property type="match status" value="1"/>
</dbReference>
<proteinExistence type="predicted"/>
<keyword evidence="3" id="KW-1133">Transmembrane helix</keyword>
<dbReference type="OrthoDB" id="2016285at2759"/>
<feature type="transmembrane region" description="Helical" evidence="3">
    <location>
        <begin position="146"/>
        <end position="165"/>
    </location>
</feature>
<protein>
    <recommendedName>
        <fullName evidence="6">Spermine/spermidine synthase</fullName>
    </recommendedName>
</protein>
<feature type="transmembrane region" description="Helical" evidence="3">
    <location>
        <begin position="177"/>
        <end position="198"/>
    </location>
</feature>
<dbReference type="Proteomes" id="UP000813824">
    <property type="component" value="Unassembled WGS sequence"/>
</dbReference>
<feature type="transmembrane region" description="Helical" evidence="3">
    <location>
        <begin position="104"/>
        <end position="126"/>
    </location>
</feature>
<evidence type="ECO:0000256" key="2">
    <source>
        <dbReference type="SAM" id="MobiDB-lite"/>
    </source>
</evidence>
<dbReference type="AlphaFoldDB" id="A0A8K0UJW6"/>
<sequence length="644" mass="70515">MNPGLQTEPVKSPMASAIQNFFCLVVLGSASLATFGYLRALQPLYGTAASNWHLNKVVWAACIFGTFAPTIPIWNGLIAAGVLLSAMPVSAYWVAVLTGRMGDVIWGPVITHTVVLAPVLSIASALVKALQEAPDQNGVMDATSMIGLPVCRMAIMTLQDIWPLIPYLKDINETSLIQYIGSFAITIWILSPFLVAAATGDSEPVPPPPAPVASTPGTPKSKKKGKTEKTIAAPPAPPPRKTKAKASSQNHSWRVMMLPSIPLLMTFFLPPTLNKPLSKPWDHPSAPLRILSSVRSPYSGVVLVGQILPNQTAASAANFTHHSLRYLRAGHSILGGVWTDERSYGKDGSNHVTLDAAGTPLGDSIYSTFVMQEAARLVVQPQAPKTALTIGLGTGISASALARHGLDTTIVDVDAAVYEAAKKYFGLEVSPEKVFIQDGRGFVSRRRHARDRRLESDPNVVDDSDLYDIVVHDLFSGGSVPGHLFTTEFWEDLKAVMRPTGVVAVNFAGKLDSDSFRSVVFTLDKAFGHCRAFHDNMDTLTDEEMNNDFNNWVFFCTPSSEPIKFRKPTEADFLNSYLRDRVLLTLEEREVNLKKVLEAIPPNREVQYTLTDGRNPLVDWQAKDALHHWKVMREVLPDVLWETF</sequence>
<evidence type="ECO:0000313" key="4">
    <source>
        <dbReference type="EMBL" id="KAH8094879.1"/>
    </source>
</evidence>
<name>A0A8K0UJW6_9AGAR</name>
<feature type="transmembrane region" description="Helical" evidence="3">
    <location>
        <begin position="58"/>
        <end position="84"/>
    </location>
</feature>
<dbReference type="NCBIfam" id="NF037959">
    <property type="entry name" value="MFS_SpdSyn"/>
    <property type="match status" value="1"/>
</dbReference>
<reference evidence="4" key="1">
    <citation type="journal article" date="2021" name="New Phytol.">
        <title>Evolutionary innovations through gain and loss of genes in the ectomycorrhizal Boletales.</title>
        <authorList>
            <person name="Wu G."/>
            <person name="Miyauchi S."/>
            <person name="Morin E."/>
            <person name="Kuo A."/>
            <person name="Drula E."/>
            <person name="Varga T."/>
            <person name="Kohler A."/>
            <person name="Feng B."/>
            <person name="Cao Y."/>
            <person name="Lipzen A."/>
            <person name="Daum C."/>
            <person name="Hundley H."/>
            <person name="Pangilinan J."/>
            <person name="Johnson J."/>
            <person name="Barry K."/>
            <person name="LaButti K."/>
            <person name="Ng V."/>
            <person name="Ahrendt S."/>
            <person name="Min B."/>
            <person name="Choi I.G."/>
            <person name="Park H."/>
            <person name="Plett J.M."/>
            <person name="Magnuson J."/>
            <person name="Spatafora J.W."/>
            <person name="Nagy L.G."/>
            <person name="Henrissat B."/>
            <person name="Grigoriev I.V."/>
            <person name="Yang Z.L."/>
            <person name="Xu J."/>
            <person name="Martin F.M."/>
        </authorList>
    </citation>
    <scope>NUCLEOTIDE SEQUENCE</scope>
    <source>
        <strain evidence="4">KKN 215</strain>
    </source>
</reference>
<comment type="caution">
    <text evidence="4">The sequence shown here is derived from an EMBL/GenBank/DDBJ whole genome shotgun (WGS) entry which is preliminary data.</text>
</comment>
<accession>A0A8K0UJW6</accession>
<keyword evidence="1" id="KW-0620">Polyamine biosynthesis</keyword>
<gene>
    <name evidence="4" type="ORF">BXZ70DRAFT_946452</name>
</gene>
<evidence type="ECO:0008006" key="6">
    <source>
        <dbReference type="Google" id="ProtNLM"/>
    </source>
</evidence>
<dbReference type="Gene3D" id="3.40.50.150">
    <property type="entry name" value="Vaccinia Virus protein VP39"/>
    <property type="match status" value="1"/>
</dbReference>
<organism evidence="4 5">
    <name type="scientific">Cristinia sonorae</name>
    <dbReference type="NCBI Taxonomy" id="1940300"/>
    <lineage>
        <taxon>Eukaryota</taxon>
        <taxon>Fungi</taxon>
        <taxon>Dikarya</taxon>
        <taxon>Basidiomycota</taxon>
        <taxon>Agaricomycotina</taxon>
        <taxon>Agaricomycetes</taxon>
        <taxon>Agaricomycetidae</taxon>
        <taxon>Agaricales</taxon>
        <taxon>Pleurotineae</taxon>
        <taxon>Stephanosporaceae</taxon>
        <taxon>Cristinia</taxon>
    </lineage>
</organism>
<keyword evidence="3" id="KW-0812">Transmembrane</keyword>
<keyword evidence="5" id="KW-1185">Reference proteome</keyword>
<dbReference type="SUPFAM" id="SSF53335">
    <property type="entry name" value="S-adenosyl-L-methionine-dependent methyltransferases"/>
    <property type="match status" value="1"/>
</dbReference>
<keyword evidence="3" id="KW-0472">Membrane</keyword>
<dbReference type="PANTHER" id="PTHR43317:SF1">
    <property type="entry name" value="THERMOSPERMINE SYNTHASE ACAULIS5"/>
    <property type="match status" value="1"/>
</dbReference>
<evidence type="ECO:0000313" key="5">
    <source>
        <dbReference type="Proteomes" id="UP000813824"/>
    </source>
</evidence>
<feature type="region of interest" description="Disordered" evidence="2">
    <location>
        <begin position="204"/>
        <end position="250"/>
    </location>
</feature>
<dbReference type="Pfam" id="PF01564">
    <property type="entry name" value="Spermine_synth"/>
    <property type="match status" value="1"/>
</dbReference>
<evidence type="ECO:0000256" key="3">
    <source>
        <dbReference type="SAM" id="Phobius"/>
    </source>
</evidence>
<dbReference type="EMBL" id="JAEVFJ010000024">
    <property type="protein sequence ID" value="KAH8094879.1"/>
    <property type="molecule type" value="Genomic_DNA"/>
</dbReference>
<dbReference type="InterPro" id="IPR029063">
    <property type="entry name" value="SAM-dependent_MTases_sf"/>
</dbReference>
<feature type="transmembrane region" description="Helical" evidence="3">
    <location>
        <begin position="21"/>
        <end position="38"/>
    </location>
</feature>
<evidence type="ECO:0000256" key="1">
    <source>
        <dbReference type="ARBA" id="ARBA00023115"/>
    </source>
</evidence>
<dbReference type="GO" id="GO:0010487">
    <property type="term" value="F:thermospermine synthase activity"/>
    <property type="evidence" value="ECO:0007669"/>
    <property type="project" value="TreeGrafter"/>
</dbReference>
<dbReference type="GO" id="GO:0006596">
    <property type="term" value="P:polyamine biosynthetic process"/>
    <property type="evidence" value="ECO:0007669"/>
    <property type="project" value="UniProtKB-KW"/>
</dbReference>